<keyword evidence="8" id="KW-1185">Reference proteome</keyword>
<reference evidence="7 8" key="1">
    <citation type="submission" date="2015-12" db="EMBL/GenBank/DDBJ databases">
        <title>The genome of Folsomia candida.</title>
        <authorList>
            <person name="Faddeeva A."/>
            <person name="Derks M.F."/>
            <person name="Anvar Y."/>
            <person name="Smit S."/>
            <person name="Van Straalen N."/>
            <person name="Roelofs D."/>
        </authorList>
    </citation>
    <scope>NUCLEOTIDE SEQUENCE [LARGE SCALE GENOMIC DNA]</scope>
    <source>
        <strain evidence="7 8">VU population</strain>
        <tissue evidence="7">Whole body</tissue>
    </source>
</reference>
<dbReference type="GO" id="GO:0005886">
    <property type="term" value="C:plasma membrane"/>
    <property type="evidence" value="ECO:0007669"/>
    <property type="project" value="TreeGrafter"/>
</dbReference>
<dbReference type="EMBL" id="LNIX01000014">
    <property type="protein sequence ID" value="OXA46887.1"/>
    <property type="molecule type" value="Genomic_DNA"/>
</dbReference>
<feature type="compositionally biased region" description="Polar residues" evidence="5">
    <location>
        <begin position="668"/>
        <end position="684"/>
    </location>
</feature>
<protein>
    <submittedName>
        <fullName evidence="7">Tetraspanin-17</fullName>
    </submittedName>
</protein>
<evidence type="ECO:0000256" key="1">
    <source>
        <dbReference type="ARBA" id="ARBA00004141"/>
    </source>
</evidence>
<feature type="region of interest" description="Disordered" evidence="5">
    <location>
        <begin position="469"/>
        <end position="508"/>
    </location>
</feature>
<accession>A0A226DQD9</accession>
<dbReference type="InterPro" id="IPR008952">
    <property type="entry name" value="Tetraspanin_EC2_sf"/>
</dbReference>
<feature type="compositionally biased region" description="Basic residues" evidence="5">
    <location>
        <begin position="741"/>
        <end position="754"/>
    </location>
</feature>
<dbReference type="PANTHER" id="PTHR19282">
    <property type="entry name" value="TETRASPANIN"/>
    <property type="match status" value="1"/>
</dbReference>
<feature type="transmembrane region" description="Helical" evidence="6">
    <location>
        <begin position="249"/>
        <end position="269"/>
    </location>
</feature>
<dbReference type="PANTHER" id="PTHR19282:SF544">
    <property type="entry name" value="TETRASPANIN"/>
    <property type="match status" value="1"/>
</dbReference>
<evidence type="ECO:0000256" key="6">
    <source>
        <dbReference type="SAM" id="Phobius"/>
    </source>
</evidence>
<gene>
    <name evidence="7" type="ORF">Fcan01_18440</name>
</gene>
<feature type="compositionally biased region" description="Basic and acidic residues" evidence="5">
    <location>
        <begin position="546"/>
        <end position="561"/>
    </location>
</feature>
<keyword evidence="3 6" id="KW-1133">Transmembrane helix</keyword>
<dbReference type="Proteomes" id="UP000198287">
    <property type="component" value="Unassembled WGS sequence"/>
</dbReference>
<proteinExistence type="predicted"/>
<organism evidence="7 8">
    <name type="scientific">Folsomia candida</name>
    <name type="common">Springtail</name>
    <dbReference type="NCBI Taxonomy" id="158441"/>
    <lineage>
        <taxon>Eukaryota</taxon>
        <taxon>Metazoa</taxon>
        <taxon>Ecdysozoa</taxon>
        <taxon>Arthropoda</taxon>
        <taxon>Hexapoda</taxon>
        <taxon>Collembola</taxon>
        <taxon>Entomobryomorpha</taxon>
        <taxon>Isotomoidea</taxon>
        <taxon>Isotomidae</taxon>
        <taxon>Proisotominae</taxon>
        <taxon>Folsomia</taxon>
    </lineage>
</organism>
<evidence type="ECO:0000256" key="5">
    <source>
        <dbReference type="SAM" id="MobiDB-lite"/>
    </source>
</evidence>
<feature type="compositionally biased region" description="Basic and acidic residues" evidence="5">
    <location>
        <begin position="811"/>
        <end position="828"/>
    </location>
</feature>
<feature type="region of interest" description="Disordered" evidence="5">
    <location>
        <begin position="668"/>
        <end position="828"/>
    </location>
</feature>
<dbReference type="SUPFAM" id="SSF48652">
    <property type="entry name" value="Tetraspanin"/>
    <property type="match status" value="1"/>
</dbReference>
<feature type="transmembrane region" description="Helical" evidence="6">
    <location>
        <begin position="217"/>
        <end position="237"/>
    </location>
</feature>
<keyword evidence="2 6" id="KW-0812">Transmembrane</keyword>
<dbReference type="OrthoDB" id="8296587at2759"/>
<sequence>MMPSKIRRFGDLLVLWGYSWGLGTRRRLHVESACREICAGAAPTIFPVGGRTKIRVGVFGALAKIGGVEVTIKSQEIDQFLQGDANTKEKTPKTTYKENEPENDLNSSPFNNLILYNAEGKPYIDVNQLVYSPRKKKEATRKEKWSWYFADYLFIISNLVSLLAIAHFLAVGIQSMLWDQSVASVSRTDPANGNRNGTILRFKTTSNHEKEMMPEEIGTTLTLSAICGCINVTLGFYGCLSGSRILLKLHAFIDLLMFLVQLGVSIITICTGTCDQLDMFGFQEGFEFMVRSYVEPKRTGLEGDEQYYATTLLDEVQISMQCCGASNWTDYLSSRVTHLEHDYQAGRILDPTKAQRLFPFSCCKAWWVRNLYCADNAHIWTYPSTSRLEVKKFRERIHEVGCAPKVWLSCKRLLFDLGQGLFVWTLFSGILLVLESFSIHLQIRTLNTAIRSIKQQEFGVKRARGFTNDAHSDDFDDDDDDEKKSAQAFDMEESPSEIAPPTEDEIQHVKSRTPFAQFQLRMRHTELGKLLQTARSAMIPDDEYEDSSHFHHDSDHDHEDGEFALSHHGASKSGHVSVLRRSLVYSELEEDIQSASASRRPETKARRLQEQKRLLAQNSFYYATKKKLEKRRATATNLDLLSFISIPRASYAAIEPLEEGEVPSVQSIATTTRGSKAKSTTWFQTPEKRVSLGEERKRFSAPQTPTDYESMSHVNFPLRRKSDDQQPPRSSTNSSALPVLTKKKRKSPHKKRRGTSVGLKLFSNPEVENQHRRDETTLGGGGHGHHHRRPSINPSHRRRRRSTGHHHHRKDSKDKSGAILHDKPWNEY</sequence>
<evidence type="ECO:0000256" key="2">
    <source>
        <dbReference type="ARBA" id="ARBA00022692"/>
    </source>
</evidence>
<dbReference type="Pfam" id="PF00335">
    <property type="entry name" value="Tetraspanin"/>
    <property type="match status" value="1"/>
</dbReference>
<dbReference type="InterPro" id="IPR018499">
    <property type="entry name" value="Tetraspanin/Peripherin"/>
</dbReference>
<feature type="compositionally biased region" description="Basic residues" evidence="5">
    <location>
        <begin position="783"/>
        <end position="810"/>
    </location>
</feature>
<feature type="compositionally biased region" description="Polar residues" evidence="5">
    <location>
        <begin position="701"/>
        <end position="713"/>
    </location>
</feature>
<evidence type="ECO:0000313" key="7">
    <source>
        <dbReference type="EMBL" id="OXA46887.1"/>
    </source>
</evidence>
<evidence type="ECO:0000256" key="3">
    <source>
        <dbReference type="ARBA" id="ARBA00022989"/>
    </source>
</evidence>
<feature type="compositionally biased region" description="Polar residues" evidence="5">
    <location>
        <begin position="727"/>
        <end position="736"/>
    </location>
</feature>
<feature type="region of interest" description="Disordered" evidence="5">
    <location>
        <begin position="544"/>
        <end position="571"/>
    </location>
</feature>
<evidence type="ECO:0000256" key="4">
    <source>
        <dbReference type="ARBA" id="ARBA00023136"/>
    </source>
</evidence>
<evidence type="ECO:0000313" key="8">
    <source>
        <dbReference type="Proteomes" id="UP000198287"/>
    </source>
</evidence>
<dbReference type="Gene3D" id="1.10.1450.10">
    <property type="entry name" value="Tetraspanin"/>
    <property type="match status" value="1"/>
</dbReference>
<feature type="transmembrane region" description="Helical" evidence="6">
    <location>
        <begin position="145"/>
        <end position="170"/>
    </location>
</feature>
<name>A0A226DQD9_FOLCA</name>
<keyword evidence="4 6" id="KW-0472">Membrane</keyword>
<comment type="subcellular location">
    <subcellularLocation>
        <location evidence="1">Membrane</location>
        <topology evidence="1">Multi-pass membrane protein</topology>
    </subcellularLocation>
</comment>
<feature type="compositionally biased region" description="Basic and acidic residues" evidence="5">
    <location>
        <begin position="686"/>
        <end position="698"/>
    </location>
</feature>
<dbReference type="AlphaFoldDB" id="A0A226DQD9"/>
<comment type="caution">
    <text evidence="7">The sequence shown here is derived from an EMBL/GenBank/DDBJ whole genome shotgun (WGS) entry which is preliminary data.</text>
</comment>